<organism evidence="1 2">
    <name type="scientific">Micromonospora sicca</name>
    <dbReference type="NCBI Taxonomy" id="2202420"/>
    <lineage>
        <taxon>Bacteria</taxon>
        <taxon>Bacillati</taxon>
        <taxon>Actinomycetota</taxon>
        <taxon>Actinomycetes</taxon>
        <taxon>Micromonosporales</taxon>
        <taxon>Micromonosporaceae</taxon>
        <taxon>Micromonospora</taxon>
    </lineage>
</organism>
<accession>A0ABU5J963</accession>
<dbReference type="Proteomes" id="UP001290101">
    <property type="component" value="Unassembled WGS sequence"/>
</dbReference>
<keyword evidence="2" id="KW-1185">Reference proteome</keyword>
<gene>
    <name evidence="1" type="ORF">U2F25_06215</name>
</gene>
<proteinExistence type="predicted"/>
<name>A0ABU5J963_9ACTN</name>
<sequence>MVRNLLLIVRESCRMAVDAFLVGARGSSAFISPIVSRRRSKGNP</sequence>
<dbReference type="RefSeq" id="WP_255420207.1">
    <property type="nucleotide sequence ID" value="NZ_JAXOTQ010000006.1"/>
</dbReference>
<protein>
    <submittedName>
        <fullName evidence="1">Uncharacterized protein</fullName>
    </submittedName>
</protein>
<evidence type="ECO:0000313" key="1">
    <source>
        <dbReference type="EMBL" id="MDZ5489065.1"/>
    </source>
</evidence>
<dbReference type="EMBL" id="JAXOTQ010000006">
    <property type="protein sequence ID" value="MDZ5489065.1"/>
    <property type="molecule type" value="Genomic_DNA"/>
</dbReference>
<reference evidence="1 2" key="1">
    <citation type="submission" date="2023-12" db="EMBL/GenBank/DDBJ databases">
        <title>Micromonospora sp. nov., isolated from Atacama Desert.</title>
        <authorList>
            <person name="Carro L."/>
            <person name="Golinska P."/>
            <person name="Klenk H.-P."/>
            <person name="Goodfellow M."/>
        </authorList>
    </citation>
    <scope>NUCLEOTIDE SEQUENCE [LARGE SCALE GENOMIC DNA]</scope>
    <source>
        <strain evidence="1 2">4G53</strain>
    </source>
</reference>
<evidence type="ECO:0000313" key="2">
    <source>
        <dbReference type="Proteomes" id="UP001290101"/>
    </source>
</evidence>
<comment type="caution">
    <text evidence="1">The sequence shown here is derived from an EMBL/GenBank/DDBJ whole genome shotgun (WGS) entry which is preliminary data.</text>
</comment>